<reference evidence="2" key="1">
    <citation type="journal article" date="2005" name="Nature">
        <title>The map-based sequence of the rice genome.</title>
        <authorList>
            <consortium name="International rice genome sequencing project (IRGSP)"/>
            <person name="Matsumoto T."/>
            <person name="Wu J."/>
            <person name="Kanamori H."/>
            <person name="Katayose Y."/>
            <person name="Fujisawa M."/>
            <person name="Namiki N."/>
            <person name="Mizuno H."/>
            <person name="Yamamoto K."/>
            <person name="Antonio B.A."/>
            <person name="Baba T."/>
            <person name="Sakata K."/>
            <person name="Nagamura Y."/>
            <person name="Aoki H."/>
            <person name="Arikawa K."/>
            <person name="Arita K."/>
            <person name="Bito T."/>
            <person name="Chiden Y."/>
            <person name="Fujitsuka N."/>
            <person name="Fukunaka R."/>
            <person name="Hamada M."/>
            <person name="Harada C."/>
            <person name="Hayashi A."/>
            <person name="Hijishita S."/>
            <person name="Honda M."/>
            <person name="Hosokawa S."/>
            <person name="Ichikawa Y."/>
            <person name="Idonuma A."/>
            <person name="Iijima M."/>
            <person name="Ikeda M."/>
            <person name="Ikeno M."/>
            <person name="Ito K."/>
            <person name="Ito S."/>
            <person name="Ito T."/>
            <person name="Ito Y."/>
            <person name="Ito Y."/>
            <person name="Iwabuchi A."/>
            <person name="Kamiya K."/>
            <person name="Karasawa W."/>
            <person name="Kurita K."/>
            <person name="Katagiri S."/>
            <person name="Kikuta A."/>
            <person name="Kobayashi H."/>
            <person name="Kobayashi N."/>
            <person name="Machita K."/>
            <person name="Maehara T."/>
            <person name="Masukawa M."/>
            <person name="Mizubayashi T."/>
            <person name="Mukai Y."/>
            <person name="Nagasaki H."/>
            <person name="Nagata Y."/>
            <person name="Naito S."/>
            <person name="Nakashima M."/>
            <person name="Nakama Y."/>
            <person name="Nakamichi Y."/>
            <person name="Nakamura M."/>
            <person name="Meguro A."/>
            <person name="Negishi M."/>
            <person name="Ohta I."/>
            <person name="Ohta T."/>
            <person name="Okamoto M."/>
            <person name="Ono N."/>
            <person name="Saji S."/>
            <person name="Sakaguchi M."/>
            <person name="Sakai K."/>
            <person name="Shibata M."/>
            <person name="Shimokawa T."/>
            <person name="Song J."/>
            <person name="Takazaki Y."/>
            <person name="Terasawa K."/>
            <person name="Tsugane M."/>
            <person name="Tsuji K."/>
            <person name="Ueda S."/>
            <person name="Waki K."/>
            <person name="Yamagata H."/>
            <person name="Yamamoto M."/>
            <person name="Yamamoto S."/>
            <person name="Yamane H."/>
            <person name="Yoshiki S."/>
            <person name="Yoshihara R."/>
            <person name="Yukawa K."/>
            <person name="Zhong H."/>
            <person name="Yano M."/>
            <person name="Yuan Q."/>
            <person name="Ouyang S."/>
            <person name="Liu J."/>
            <person name="Jones K.M."/>
            <person name="Gansberger K."/>
            <person name="Moffat K."/>
            <person name="Hill J."/>
            <person name="Bera J."/>
            <person name="Fadrosh D."/>
            <person name="Jin S."/>
            <person name="Johri S."/>
            <person name="Kim M."/>
            <person name="Overton L."/>
            <person name="Reardon M."/>
            <person name="Tsitrin T."/>
            <person name="Vuong H."/>
            <person name="Weaver B."/>
            <person name="Ciecko A."/>
            <person name="Tallon L."/>
            <person name="Jackson J."/>
            <person name="Pai G."/>
            <person name="Aken S.V."/>
            <person name="Utterback T."/>
            <person name="Reidmuller S."/>
            <person name="Feldblyum T."/>
            <person name="Hsiao J."/>
            <person name="Zismann V."/>
            <person name="Iobst S."/>
            <person name="de Vazeille A.R."/>
            <person name="Buell C.R."/>
            <person name="Ying K."/>
            <person name="Li Y."/>
            <person name="Lu T."/>
            <person name="Huang Y."/>
            <person name="Zhao Q."/>
            <person name="Feng Q."/>
            <person name="Zhang L."/>
            <person name="Zhu J."/>
            <person name="Weng Q."/>
            <person name="Mu J."/>
            <person name="Lu Y."/>
            <person name="Fan D."/>
            <person name="Liu Y."/>
            <person name="Guan J."/>
            <person name="Zhang Y."/>
            <person name="Yu S."/>
            <person name="Liu X."/>
            <person name="Zhang Y."/>
            <person name="Hong G."/>
            <person name="Han B."/>
            <person name="Choisne N."/>
            <person name="Demange N."/>
            <person name="Orjeda G."/>
            <person name="Samain S."/>
            <person name="Cattolico L."/>
            <person name="Pelletier E."/>
            <person name="Couloux A."/>
            <person name="Segurens B."/>
            <person name="Wincker P."/>
            <person name="D'Hont A."/>
            <person name="Scarpelli C."/>
            <person name="Weissenbach J."/>
            <person name="Salanoubat M."/>
            <person name="Quetier F."/>
            <person name="Yu Y."/>
            <person name="Kim H.R."/>
            <person name="Rambo T."/>
            <person name="Currie J."/>
            <person name="Collura K."/>
            <person name="Luo M."/>
            <person name="Yang T."/>
            <person name="Ammiraju J.S.S."/>
            <person name="Engler F."/>
            <person name="Soderlund C."/>
            <person name="Wing R.A."/>
            <person name="Palmer L.E."/>
            <person name="de la Bastide M."/>
            <person name="Spiegel L."/>
            <person name="Nascimento L."/>
            <person name="Zutavern T."/>
            <person name="O'Shaughnessy A."/>
            <person name="Dike S."/>
            <person name="Dedhia N."/>
            <person name="Preston R."/>
            <person name="Balija V."/>
            <person name="McCombie W.R."/>
            <person name="Chow T."/>
            <person name="Chen H."/>
            <person name="Chung M."/>
            <person name="Chen C."/>
            <person name="Shaw J."/>
            <person name="Wu H."/>
            <person name="Hsiao K."/>
            <person name="Chao Y."/>
            <person name="Chu M."/>
            <person name="Cheng C."/>
            <person name="Hour A."/>
            <person name="Lee P."/>
            <person name="Lin S."/>
            <person name="Lin Y."/>
            <person name="Liou J."/>
            <person name="Liu S."/>
            <person name="Hsing Y."/>
            <person name="Raghuvanshi S."/>
            <person name="Mohanty A."/>
            <person name="Bharti A.K."/>
            <person name="Gaur A."/>
            <person name="Gupta V."/>
            <person name="Kumar D."/>
            <person name="Ravi V."/>
            <person name="Vij S."/>
            <person name="Kapur A."/>
            <person name="Khurana P."/>
            <person name="Khurana P."/>
            <person name="Khurana J.P."/>
            <person name="Tyagi A.K."/>
            <person name="Gaikwad K."/>
            <person name="Singh A."/>
            <person name="Dalal V."/>
            <person name="Srivastava S."/>
            <person name="Dixit A."/>
            <person name="Pal A.K."/>
            <person name="Ghazi I.A."/>
            <person name="Yadav M."/>
            <person name="Pandit A."/>
            <person name="Bhargava A."/>
            <person name="Sureshbabu K."/>
            <person name="Batra K."/>
            <person name="Sharma T.R."/>
            <person name="Mohapatra T."/>
            <person name="Singh N.K."/>
            <person name="Messing J."/>
            <person name="Nelson A.B."/>
            <person name="Fuks G."/>
            <person name="Kavchok S."/>
            <person name="Keizer G."/>
            <person name="Linton E."/>
            <person name="Llaca V."/>
            <person name="Song R."/>
            <person name="Tanyolac B."/>
            <person name="Young S."/>
            <person name="Ho-Il K."/>
            <person name="Hahn J.H."/>
            <person name="Sangsakoo G."/>
            <person name="Vanavichit A."/>
            <person name="de Mattos Luiz.A.T."/>
            <person name="Zimmer P.D."/>
            <person name="Malone G."/>
            <person name="Dellagostin O."/>
            <person name="de Oliveira A.C."/>
            <person name="Bevan M."/>
            <person name="Bancroft I."/>
            <person name="Minx P."/>
            <person name="Cordum H."/>
            <person name="Wilson R."/>
            <person name="Cheng Z."/>
            <person name="Jin W."/>
            <person name="Jiang J."/>
            <person name="Leong S.A."/>
            <person name="Iwama H."/>
            <person name="Gojobori T."/>
            <person name="Itoh T."/>
            <person name="Niimura Y."/>
            <person name="Fujii Y."/>
            <person name="Habara T."/>
            <person name="Sakai H."/>
            <person name="Sato Y."/>
            <person name="Wilson G."/>
            <person name="Kumar K."/>
            <person name="McCouch S."/>
            <person name="Juretic N."/>
            <person name="Hoen D."/>
            <person name="Wright S."/>
            <person name="Bruskiewich R."/>
            <person name="Bureau T."/>
            <person name="Miyao A."/>
            <person name="Hirochika H."/>
            <person name="Nishikawa T."/>
            <person name="Kadowaki K."/>
            <person name="Sugiura M."/>
            <person name="Burr B."/>
            <person name="Sasaki T."/>
        </authorList>
    </citation>
    <scope>NUCLEOTIDE SEQUENCE [LARGE SCALE GENOMIC DNA]</scope>
    <source>
        <strain evidence="2">cv. Nipponbare</strain>
    </source>
</reference>
<dbReference type="PaxDb" id="39947-A0A0N7KRK5"/>
<protein>
    <submittedName>
        <fullName evidence="1">Os10g0209100 protein</fullName>
    </submittedName>
</protein>
<sequence>MSLFVELGRLSLVRQLKDVRWFSSSFKPPTVSLFSSEDPEFSSDDNMNTSYEEILRTSNGNNRIWAQEVSDWRGHAWRIAAANVLKADVETFRGLGLNLKQIEHWTTLVKDPQLCMKKWT</sequence>
<name>A0A0N7KRK5_ORYSJ</name>
<reference evidence="1 2" key="2">
    <citation type="journal article" date="2013" name="Plant Cell Physiol.">
        <title>Rice Annotation Project Database (RAP-DB): an integrative and interactive database for rice genomics.</title>
        <authorList>
            <person name="Sakai H."/>
            <person name="Lee S.S."/>
            <person name="Tanaka T."/>
            <person name="Numa H."/>
            <person name="Kim J."/>
            <person name="Kawahara Y."/>
            <person name="Wakimoto H."/>
            <person name="Yang C.C."/>
            <person name="Iwamoto M."/>
            <person name="Abe T."/>
            <person name="Yamada Y."/>
            <person name="Muto A."/>
            <person name="Inokuchi H."/>
            <person name="Ikemura T."/>
            <person name="Matsumoto T."/>
            <person name="Sasaki T."/>
            <person name="Itoh T."/>
        </authorList>
    </citation>
    <scope>NUCLEOTIDE SEQUENCE [LARGE SCALE GENOMIC DNA]</scope>
    <source>
        <strain evidence="2">cv. Nipponbare</strain>
    </source>
</reference>
<evidence type="ECO:0000313" key="1">
    <source>
        <dbReference type="EMBL" id="BAT10274.1"/>
    </source>
</evidence>
<reference evidence="1 2" key="3">
    <citation type="journal article" date="2013" name="Rice">
        <title>Improvement of the Oryza sativa Nipponbare reference genome using next generation sequence and optical map data.</title>
        <authorList>
            <person name="Kawahara Y."/>
            <person name="de la Bastide M."/>
            <person name="Hamilton J.P."/>
            <person name="Kanamori H."/>
            <person name="McCombie W.R."/>
            <person name="Ouyang S."/>
            <person name="Schwartz D.C."/>
            <person name="Tanaka T."/>
            <person name="Wu J."/>
            <person name="Zhou S."/>
            <person name="Childs K.L."/>
            <person name="Davidson R.M."/>
            <person name="Lin H."/>
            <person name="Quesada-Ocampo L."/>
            <person name="Vaillancourt B."/>
            <person name="Sakai H."/>
            <person name="Lee S.S."/>
            <person name="Kim J."/>
            <person name="Numa H."/>
            <person name="Itoh T."/>
            <person name="Buell C.R."/>
            <person name="Matsumoto T."/>
        </authorList>
    </citation>
    <scope>NUCLEOTIDE SEQUENCE [LARGE SCALE GENOMIC DNA]</scope>
    <source>
        <strain evidence="2">cv. Nipponbare</strain>
    </source>
</reference>
<proteinExistence type="predicted"/>
<accession>A0A0N7KRK5</accession>
<dbReference type="AlphaFoldDB" id="A0A0N7KRK5"/>
<keyword evidence="2" id="KW-1185">Reference proteome</keyword>
<dbReference type="EMBL" id="AP014966">
    <property type="protein sequence ID" value="BAT10274.1"/>
    <property type="molecule type" value="Genomic_DNA"/>
</dbReference>
<dbReference type="Proteomes" id="UP000059680">
    <property type="component" value="Chromosome 10"/>
</dbReference>
<organism evidence="1 2">
    <name type="scientific">Oryza sativa subsp. japonica</name>
    <name type="common">Rice</name>
    <dbReference type="NCBI Taxonomy" id="39947"/>
    <lineage>
        <taxon>Eukaryota</taxon>
        <taxon>Viridiplantae</taxon>
        <taxon>Streptophyta</taxon>
        <taxon>Embryophyta</taxon>
        <taxon>Tracheophyta</taxon>
        <taxon>Spermatophyta</taxon>
        <taxon>Magnoliopsida</taxon>
        <taxon>Liliopsida</taxon>
        <taxon>Poales</taxon>
        <taxon>Poaceae</taxon>
        <taxon>BOP clade</taxon>
        <taxon>Oryzoideae</taxon>
        <taxon>Oryzeae</taxon>
        <taxon>Oryzinae</taxon>
        <taxon>Oryza</taxon>
        <taxon>Oryza sativa</taxon>
    </lineage>
</organism>
<dbReference type="InParanoid" id="A0A0N7KRK5"/>
<evidence type="ECO:0000313" key="2">
    <source>
        <dbReference type="Proteomes" id="UP000059680"/>
    </source>
</evidence>
<gene>
    <name evidence="1" type="ordered locus">Os10g0209100</name>
    <name evidence="1" type="ORF">OSNPB_100209100</name>
</gene>